<evidence type="ECO:0000256" key="2">
    <source>
        <dbReference type="ARBA" id="ARBA00022694"/>
    </source>
</evidence>
<dbReference type="EMBL" id="LLXL01000010">
    <property type="protein sequence ID" value="PKK80576.1"/>
    <property type="molecule type" value="Genomic_DNA"/>
</dbReference>
<comment type="similarity">
    <text evidence="1">Belongs to the pseudouridine synthase TruD family.</text>
</comment>
<reference evidence="5 6" key="2">
    <citation type="submission" date="2017-10" db="EMBL/GenBank/DDBJ databases">
        <title>Extensive intraspecific genome diversity in a model arbuscular mycorrhizal fungus.</title>
        <authorList>
            <person name="Chen E.C.H."/>
            <person name="Morin E."/>
            <person name="Baudet D."/>
            <person name="Noel J."/>
            <person name="Ndikumana S."/>
            <person name="Charron P."/>
            <person name="St-Onge C."/>
            <person name="Giorgi J."/>
            <person name="Grigoriev I.V."/>
            <person name="Roux C."/>
            <person name="Martin F.M."/>
            <person name="Corradi N."/>
        </authorList>
    </citation>
    <scope>NUCLEOTIDE SEQUENCE [LARGE SCALE GENOMIC DNA]</scope>
    <source>
        <strain evidence="5 6">C2</strain>
    </source>
</reference>
<accession>A0A2N1P397</accession>
<dbReference type="GO" id="GO:0005634">
    <property type="term" value="C:nucleus"/>
    <property type="evidence" value="ECO:0007669"/>
    <property type="project" value="TreeGrafter"/>
</dbReference>
<dbReference type="VEuPathDB" id="FungiDB:FUN_021651"/>
<dbReference type="AlphaFoldDB" id="A0A2N1P397"/>
<dbReference type="Pfam" id="PF01142">
    <property type="entry name" value="TruD"/>
    <property type="match status" value="1"/>
</dbReference>
<organism evidence="5 6">
    <name type="scientific">Rhizophagus irregularis</name>
    <dbReference type="NCBI Taxonomy" id="588596"/>
    <lineage>
        <taxon>Eukaryota</taxon>
        <taxon>Fungi</taxon>
        <taxon>Fungi incertae sedis</taxon>
        <taxon>Mucoromycota</taxon>
        <taxon>Glomeromycotina</taxon>
        <taxon>Glomeromycetes</taxon>
        <taxon>Glomerales</taxon>
        <taxon>Glomeraceae</taxon>
        <taxon>Rhizophagus</taxon>
    </lineage>
</organism>
<name>A0A2N1P397_9GLOM</name>
<gene>
    <name evidence="5" type="ORF">RhiirC2_688370</name>
</gene>
<dbReference type="CDD" id="cd02576">
    <property type="entry name" value="PseudoU_synth_ScPUS7"/>
    <property type="match status" value="1"/>
</dbReference>
<protein>
    <submittedName>
        <fullName evidence="5">tRNA pseudouridine synthase D</fullName>
    </submittedName>
</protein>
<dbReference type="GO" id="GO:0001522">
    <property type="term" value="P:pseudouridine synthesis"/>
    <property type="evidence" value="ECO:0007669"/>
    <property type="project" value="InterPro"/>
</dbReference>
<evidence type="ECO:0000259" key="4">
    <source>
        <dbReference type="PROSITE" id="PS50984"/>
    </source>
</evidence>
<dbReference type="InterPro" id="IPR042214">
    <property type="entry name" value="TruD_catalytic"/>
</dbReference>
<dbReference type="PROSITE" id="PS50984">
    <property type="entry name" value="TRUD"/>
    <property type="match status" value="1"/>
</dbReference>
<dbReference type="InterPro" id="IPR011760">
    <property type="entry name" value="PsdUridine_synth_TruD_insert"/>
</dbReference>
<dbReference type="GO" id="GO:0003723">
    <property type="term" value="F:RNA binding"/>
    <property type="evidence" value="ECO:0007669"/>
    <property type="project" value="InterPro"/>
</dbReference>
<dbReference type="Proteomes" id="UP000233469">
    <property type="component" value="Unassembled WGS sequence"/>
</dbReference>
<dbReference type="HAMAP" id="MF_01082">
    <property type="entry name" value="TruD"/>
    <property type="match status" value="1"/>
</dbReference>
<dbReference type="PANTHER" id="PTHR13326:SF21">
    <property type="entry name" value="PSEUDOURIDYLATE SYNTHASE PUS7L"/>
    <property type="match status" value="1"/>
</dbReference>
<dbReference type="InterPro" id="IPR001656">
    <property type="entry name" value="PsdUridine_synth_TruD"/>
</dbReference>
<proteinExistence type="inferred from homology"/>
<dbReference type="SUPFAM" id="SSF55120">
    <property type="entry name" value="Pseudouridine synthase"/>
    <property type="match status" value="1"/>
</dbReference>
<evidence type="ECO:0000256" key="3">
    <source>
        <dbReference type="ARBA" id="ARBA00023235"/>
    </source>
</evidence>
<keyword evidence="3" id="KW-0413">Isomerase</keyword>
<feature type="domain" description="TRUD" evidence="4">
    <location>
        <begin position="358"/>
        <end position="595"/>
    </location>
</feature>
<keyword evidence="2" id="KW-0819">tRNA processing</keyword>
<dbReference type="PIRSF" id="PIRSF037016">
    <property type="entry name" value="Pseudouridin_synth_euk_prd"/>
    <property type="match status" value="1"/>
</dbReference>
<dbReference type="FunFam" id="3.30.2350.20:FF:000003">
    <property type="entry name" value="Pseudouridylate synthase 7 homolog"/>
    <property type="match status" value="1"/>
</dbReference>
<dbReference type="InterPro" id="IPR020119">
    <property type="entry name" value="PsdUridine_synth_TruD_CS"/>
</dbReference>
<dbReference type="GO" id="GO:0008033">
    <property type="term" value="P:tRNA processing"/>
    <property type="evidence" value="ECO:0007669"/>
    <property type="project" value="UniProtKB-KW"/>
</dbReference>
<comment type="caution">
    <text evidence="5">The sequence shown here is derived from an EMBL/GenBank/DDBJ whole genome shotgun (WGS) entry which is preliminary data.</text>
</comment>
<dbReference type="Gene3D" id="3.30.2350.20">
    <property type="entry name" value="TruD, catalytic domain"/>
    <property type="match status" value="2"/>
</dbReference>
<dbReference type="InterPro" id="IPR020103">
    <property type="entry name" value="PsdUridine_synth_cat_dom_sf"/>
</dbReference>
<dbReference type="PANTHER" id="PTHR13326">
    <property type="entry name" value="TRNA PSEUDOURIDINE SYNTHASE D"/>
    <property type="match status" value="1"/>
</dbReference>
<dbReference type="GO" id="GO:0009982">
    <property type="term" value="F:pseudouridine synthase activity"/>
    <property type="evidence" value="ECO:0007669"/>
    <property type="project" value="InterPro"/>
</dbReference>
<reference evidence="5 6" key="1">
    <citation type="submission" date="2016-04" db="EMBL/GenBank/DDBJ databases">
        <title>Genome analyses suggest a sexual origin of heterokaryosis in a supposedly ancient asexual fungus.</title>
        <authorList>
            <person name="Ropars J."/>
            <person name="Sedzielewska K."/>
            <person name="Noel J."/>
            <person name="Charron P."/>
            <person name="Farinelli L."/>
            <person name="Marton T."/>
            <person name="Kruger M."/>
            <person name="Pelin A."/>
            <person name="Brachmann A."/>
            <person name="Corradi N."/>
        </authorList>
    </citation>
    <scope>NUCLEOTIDE SEQUENCE [LARGE SCALE GENOMIC DNA]</scope>
    <source>
        <strain evidence="5 6">C2</strain>
    </source>
</reference>
<dbReference type="NCBIfam" id="TIGR00094">
    <property type="entry name" value="tRNA_TruD_broad"/>
    <property type="match status" value="1"/>
</dbReference>
<dbReference type="VEuPathDB" id="FungiDB:RhiirFUN_003494"/>
<dbReference type="PROSITE" id="PS01268">
    <property type="entry name" value="UPF0024"/>
    <property type="match status" value="1"/>
</dbReference>
<dbReference type="VEuPathDB" id="FungiDB:RhiirA1_532682"/>
<evidence type="ECO:0000313" key="5">
    <source>
        <dbReference type="EMBL" id="PKK80576.1"/>
    </source>
</evidence>
<evidence type="ECO:0000313" key="6">
    <source>
        <dbReference type="Proteomes" id="UP000233469"/>
    </source>
</evidence>
<sequence>MFSFTRFSRFFLNYQKRYRIRKIEIDNMTSHEEQPAKKIRLNSGEPVVVLLNDTKNRSEDSEKIASNIEVNQMIRERDVGIIEYANPSIPGFWGVIKQRFSDFMVNEIDNSRNIVHLTNFNIPKVENPVDKPDVQDIGIPKEKISDEQVFQEMKALLGEEISNQIQSLLSGQDENLSFVNTKVEKDKNKRKAIHQFFKDHFGDKLNTEANDGVIKVSMHTDKTRKDRRSRQQKNDIWDALGGSYCQFTLYKENKDTIEAINFLSKLIKVHAKTFSYAGTKDRRAITVQKVTANRIKAERLLGLNSNLKGMKLGNFEYVKTPLKLGDLRGNHFITTIRNVQVENEEVISKAIESLQSRGFVNYYGMQRFGSSSIPTFHIGRALLQNNWEEAVNLIMKPRPGDRQDHQIARQHWIENHDAKKALELFPKQCIAETQILNYFAKTGQLNDYAGAFATIPRNLRLMYVHAYQSYIWNSIVSERICIHGCHAPAVGDLVIKDEDSIADIDSEDLVDDNFTVNSDDKKEIKVKVLAEEDLNNYSIFDVVLPLPGYSVIYPNNNIFEKYKELMWKDHLDPREMRRNVKDFSLSGSYRKIMGKPNDLSWKIFKYDDQNISLSLTDLDLLDGKSEPESLPNGKNTALRINFSLSASSYATVLLRELMKPTEKE</sequence>
<evidence type="ECO:0000256" key="1">
    <source>
        <dbReference type="ARBA" id="ARBA00007953"/>
    </source>
</evidence>